<accession>A0A1J1IZM1</accession>
<name>A0A1J1IZM1_9DIPT</name>
<evidence type="ECO:0000313" key="2">
    <source>
        <dbReference type="Proteomes" id="UP000183832"/>
    </source>
</evidence>
<keyword evidence="2" id="KW-1185">Reference proteome</keyword>
<dbReference type="EMBL" id="CVRI01000064">
    <property type="protein sequence ID" value="CRL05607.1"/>
    <property type="molecule type" value="Genomic_DNA"/>
</dbReference>
<reference evidence="1 2" key="1">
    <citation type="submission" date="2015-04" db="EMBL/GenBank/DDBJ databases">
        <authorList>
            <person name="Syromyatnikov M.Y."/>
            <person name="Popov V.N."/>
        </authorList>
    </citation>
    <scope>NUCLEOTIDE SEQUENCE [LARGE SCALE GENOMIC DNA]</scope>
</reference>
<gene>
    <name evidence="1" type="ORF">CLUMA_CG018311</name>
</gene>
<protein>
    <submittedName>
        <fullName evidence="1">CLUMA_CG018311, isoform A</fullName>
    </submittedName>
</protein>
<dbReference type="AlphaFoldDB" id="A0A1J1IZM1"/>
<organism evidence="1 2">
    <name type="scientific">Clunio marinus</name>
    <dbReference type="NCBI Taxonomy" id="568069"/>
    <lineage>
        <taxon>Eukaryota</taxon>
        <taxon>Metazoa</taxon>
        <taxon>Ecdysozoa</taxon>
        <taxon>Arthropoda</taxon>
        <taxon>Hexapoda</taxon>
        <taxon>Insecta</taxon>
        <taxon>Pterygota</taxon>
        <taxon>Neoptera</taxon>
        <taxon>Endopterygota</taxon>
        <taxon>Diptera</taxon>
        <taxon>Nematocera</taxon>
        <taxon>Chironomoidea</taxon>
        <taxon>Chironomidae</taxon>
        <taxon>Clunio</taxon>
    </lineage>
</organism>
<dbReference type="Proteomes" id="UP000183832">
    <property type="component" value="Unassembled WGS sequence"/>
</dbReference>
<proteinExistence type="predicted"/>
<evidence type="ECO:0000313" key="1">
    <source>
        <dbReference type="EMBL" id="CRL05607.1"/>
    </source>
</evidence>
<sequence>MKCLVNYLRNRELLEGSYTGPEIIGFKINSEDSVCLVEMQKKLERIYQDLAEEIKSDKDHLPFTDCMIERLKEFQLGEVFLKKYYYEKALIIPKRKRQRRISTINNVINRSFEISLKICASNEILNNLFDKLYPVVVDMRNRRSLYPKINDCFNLTALSLEPSNNISLSTSNCEFFIESKRDEFETQIEKEFGLEPENLSRKCSECIADILHTENYYMKAIIASDIEKIDDKNHTSEYIEEMRKVYTGVLNCLEL</sequence>